<dbReference type="GO" id="GO:0008821">
    <property type="term" value="F:crossover junction DNA endonuclease activity"/>
    <property type="evidence" value="ECO:0007669"/>
    <property type="project" value="UniProtKB-ARBA"/>
</dbReference>
<evidence type="ECO:0000313" key="12">
    <source>
        <dbReference type="EMBL" id="CAG2214001.1"/>
    </source>
</evidence>
<keyword evidence="4" id="KW-0255">Endonuclease</keyword>
<dbReference type="InterPro" id="IPR029060">
    <property type="entry name" value="PIN-like_dom_sf"/>
</dbReference>
<dbReference type="InterPro" id="IPR036279">
    <property type="entry name" value="5-3_exonuclease_C_sf"/>
</dbReference>
<comment type="cofactor">
    <cofactor evidence="1">
        <name>Mg(2+)</name>
        <dbReference type="ChEBI" id="CHEBI:18420"/>
    </cofactor>
</comment>
<evidence type="ECO:0000256" key="10">
    <source>
        <dbReference type="SAM" id="MobiDB-lite"/>
    </source>
</evidence>
<keyword evidence="7" id="KW-0460">Magnesium</keyword>
<dbReference type="EC" id="3.1.-.-" evidence="12"/>
<evidence type="ECO:0000256" key="2">
    <source>
        <dbReference type="ARBA" id="ARBA00022722"/>
    </source>
</evidence>
<comment type="similarity">
    <text evidence="9">Belongs to the XPG/RAD2 endonuclease family. GEN subfamily.</text>
</comment>
<evidence type="ECO:0000256" key="9">
    <source>
        <dbReference type="ARBA" id="ARBA00038112"/>
    </source>
</evidence>
<dbReference type="Pfam" id="PF18704">
    <property type="entry name" value="Chromo_2"/>
    <property type="match status" value="1"/>
</dbReference>
<dbReference type="GO" id="GO:0017108">
    <property type="term" value="F:5'-flap endonuclease activity"/>
    <property type="evidence" value="ECO:0007669"/>
    <property type="project" value="TreeGrafter"/>
</dbReference>
<dbReference type="SMART" id="SM00485">
    <property type="entry name" value="XPGN"/>
    <property type="match status" value="1"/>
</dbReference>
<evidence type="ECO:0000256" key="5">
    <source>
        <dbReference type="ARBA" id="ARBA00022763"/>
    </source>
</evidence>
<dbReference type="PANTHER" id="PTHR11081">
    <property type="entry name" value="FLAP ENDONUCLEASE FAMILY MEMBER"/>
    <property type="match status" value="1"/>
</dbReference>
<dbReference type="Pfam" id="PF00752">
    <property type="entry name" value="XPG_N"/>
    <property type="match status" value="1"/>
</dbReference>
<dbReference type="SUPFAM" id="SSF88723">
    <property type="entry name" value="PIN domain-like"/>
    <property type="match status" value="1"/>
</dbReference>
<dbReference type="InterPro" id="IPR006085">
    <property type="entry name" value="XPG_DNA_repair_N"/>
</dbReference>
<comment type="caution">
    <text evidence="12">The sequence shown here is derived from an EMBL/GenBank/DDBJ whole genome shotgun (WGS) entry which is preliminary data.</text>
</comment>
<evidence type="ECO:0000259" key="11">
    <source>
        <dbReference type="SMART" id="SM00485"/>
    </source>
</evidence>
<dbReference type="Proteomes" id="UP000683360">
    <property type="component" value="Unassembled WGS sequence"/>
</dbReference>
<keyword evidence="5" id="KW-0227">DNA damage</keyword>
<evidence type="ECO:0000256" key="1">
    <source>
        <dbReference type="ARBA" id="ARBA00001946"/>
    </source>
</evidence>
<dbReference type="PRINTS" id="PR00853">
    <property type="entry name" value="XPGRADSUPER"/>
</dbReference>
<dbReference type="FunFam" id="1.10.150.20:FF:000030">
    <property type="entry name" value="Flap endonuclease GEN-like 1"/>
    <property type="match status" value="1"/>
</dbReference>
<keyword evidence="13" id="KW-1185">Reference proteome</keyword>
<dbReference type="GO" id="GO:0046872">
    <property type="term" value="F:metal ion binding"/>
    <property type="evidence" value="ECO:0007669"/>
    <property type="project" value="UniProtKB-KW"/>
</dbReference>
<keyword evidence="6 12" id="KW-0378">Hydrolase</keyword>
<sequence>MGVTNLWQILSPVQQHKPLSSLKGQTVAIDLSIWVCENQCVKQMQGVVTRPYLRNLYFRISCLLQLGINLIFAVEGEAPDLKHETMSRRQEVQYPGKRKGPPNKKKTRSHFNAKLRECCEMLDYLGVPYIQSKGEAEALCGLLNAAGDPQVEIYSVHDIEQKLDLNREKMVALALLVGCDYVPKGVPGVGIEGQFKSWKRLSDAECLDAIEIIDEFMIPKDRLPSRGFKWARPKLVQLQTFSLNKLEWPEEYTQDKVLPLITLWDMTDIAKGGLHGHLVPYRIVKARVRNGIPSVEVEWHKQADDKICQTDYYVSIEDRELFSQCFGHLVEEFELEAAKKKTKSKRKKKTQDVESVDVESEQTDVDDLTDKLDCLQLKPLETRKITPDEQVSPKVDNLPLKPMAQGKITVKADVLSNELYEGEEENLRGLETSVALKFEDKSSSSLEDTSEIEISYAEENLSLRSRLNRKASSSIDLKSECDFKLKNLHSENEIKNDLSSPAISHLDSNIEVKKQISEHVVQSKFNHLKENCLSCTPDTNVKSAVKFVDLSVLTPEKEKDCARASFRCQPDFEDNSMKIYDVSDFSHIGRLNFELNTPNMSRLKNLSPSLYQTLLESTPTSSSKLRKAALLKSILNSPLQVERILNKVGNRKDFLSPLSGHMGGLSSAEKSLNISKFSINGSMSELGNFQIESSLLKSIIASGGSITTSPHFEQTKNYQTPIMKVHKDHGIANSNILTPAEKNIVSKLAFDENSPLIPFQGQLSSSHVMKETSKMCPSDFESPCNHRENSPIIDLTCDTPEYGKCRTVLDLNESCPDIGSKQSSGAVECIHDLPDASLNLKPIISAVSMERNKEKPAKRECNTIIKDLCENSITKSNLSDTVISSNFEHEVCDRRGKESGIHSINQPMENLDRTDDSTFKLFTPGLEEKDYNFSSAFVDDNIDVTANTLNRCIEDLTKTFDCSVSELEKENTLDIHTEINYNVMKLGTKLDLEFEEKSPVSLADRLRRKLNVTSMKGVLEEVTGN</sequence>
<evidence type="ECO:0000256" key="4">
    <source>
        <dbReference type="ARBA" id="ARBA00022759"/>
    </source>
</evidence>
<feature type="domain" description="XPG N-terminal" evidence="11">
    <location>
        <begin position="1"/>
        <end position="96"/>
    </location>
</feature>
<dbReference type="InterPro" id="IPR041012">
    <property type="entry name" value="GEN_chromo"/>
</dbReference>
<gene>
    <name evidence="12" type="ORF">MEDL_27923</name>
</gene>
<feature type="compositionally biased region" description="Basic residues" evidence="10">
    <location>
        <begin position="96"/>
        <end position="108"/>
    </location>
</feature>
<protein>
    <submittedName>
        <fullName evidence="12">GEN1</fullName>
        <ecNumber evidence="12">3.1.-.-</ecNumber>
    </submittedName>
</protein>
<feature type="region of interest" description="Disordered" evidence="10">
    <location>
        <begin position="84"/>
        <end position="108"/>
    </location>
</feature>
<dbReference type="EMBL" id="CAJPWZ010001397">
    <property type="protein sequence ID" value="CAG2214001.1"/>
    <property type="molecule type" value="Genomic_DNA"/>
</dbReference>
<dbReference type="GO" id="GO:0006281">
    <property type="term" value="P:DNA repair"/>
    <property type="evidence" value="ECO:0007669"/>
    <property type="project" value="UniProtKB-KW"/>
</dbReference>
<name>A0A8S3SAK9_MYTED</name>
<keyword evidence="3" id="KW-0479">Metal-binding</keyword>
<proteinExistence type="inferred from homology"/>
<evidence type="ECO:0000313" key="13">
    <source>
        <dbReference type="Proteomes" id="UP000683360"/>
    </source>
</evidence>
<dbReference type="SUPFAM" id="SSF47807">
    <property type="entry name" value="5' to 3' exonuclease, C-terminal subdomain"/>
    <property type="match status" value="1"/>
</dbReference>
<keyword evidence="2" id="KW-0540">Nuclease</keyword>
<dbReference type="InterPro" id="IPR006084">
    <property type="entry name" value="XPG/Rad2"/>
</dbReference>
<accession>A0A8S3SAK9</accession>
<dbReference type="Gene3D" id="3.40.50.1010">
    <property type="entry name" value="5'-nuclease"/>
    <property type="match status" value="1"/>
</dbReference>
<evidence type="ECO:0000256" key="8">
    <source>
        <dbReference type="ARBA" id="ARBA00023204"/>
    </source>
</evidence>
<reference evidence="12" key="1">
    <citation type="submission" date="2021-03" db="EMBL/GenBank/DDBJ databases">
        <authorList>
            <person name="Bekaert M."/>
        </authorList>
    </citation>
    <scope>NUCLEOTIDE SEQUENCE</scope>
</reference>
<dbReference type="GO" id="GO:0000400">
    <property type="term" value="F:four-way junction DNA binding"/>
    <property type="evidence" value="ECO:0007669"/>
    <property type="project" value="TreeGrafter"/>
</dbReference>
<evidence type="ECO:0000256" key="7">
    <source>
        <dbReference type="ARBA" id="ARBA00022842"/>
    </source>
</evidence>
<organism evidence="12 13">
    <name type="scientific">Mytilus edulis</name>
    <name type="common">Blue mussel</name>
    <dbReference type="NCBI Taxonomy" id="6550"/>
    <lineage>
        <taxon>Eukaryota</taxon>
        <taxon>Metazoa</taxon>
        <taxon>Spiralia</taxon>
        <taxon>Lophotrochozoa</taxon>
        <taxon>Mollusca</taxon>
        <taxon>Bivalvia</taxon>
        <taxon>Autobranchia</taxon>
        <taxon>Pteriomorphia</taxon>
        <taxon>Mytilida</taxon>
        <taxon>Mytiloidea</taxon>
        <taxon>Mytilidae</taxon>
        <taxon>Mytilinae</taxon>
        <taxon>Mytilus</taxon>
    </lineage>
</organism>
<evidence type="ECO:0000256" key="6">
    <source>
        <dbReference type="ARBA" id="ARBA00022801"/>
    </source>
</evidence>
<dbReference type="OrthoDB" id="2959108at2759"/>
<dbReference type="PANTHER" id="PTHR11081:SF70">
    <property type="entry name" value="FLAP ENDONUCLEASE GEN HOMOLOG 1"/>
    <property type="match status" value="1"/>
</dbReference>
<dbReference type="AlphaFoldDB" id="A0A8S3SAK9"/>
<dbReference type="Gene3D" id="1.10.150.20">
    <property type="entry name" value="5' to 3' exonuclease, C-terminal subdomain"/>
    <property type="match status" value="1"/>
</dbReference>
<keyword evidence="8" id="KW-0234">DNA repair</keyword>
<dbReference type="CDD" id="cd09869">
    <property type="entry name" value="PIN_GEN1"/>
    <property type="match status" value="1"/>
</dbReference>
<evidence type="ECO:0000256" key="3">
    <source>
        <dbReference type="ARBA" id="ARBA00022723"/>
    </source>
</evidence>